<keyword evidence="1" id="KW-0472">Membrane</keyword>
<feature type="transmembrane region" description="Helical" evidence="1">
    <location>
        <begin position="72"/>
        <end position="92"/>
    </location>
</feature>
<dbReference type="Proteomes" id="UP000230304">
    <property type="component" value="Unassembled WGS sequence"/>
</dbReference>
<evidence type="ECO:0000256" key="1">
    <source>
        <dbReference type="SAM" id="Phobius"/>
    </source>
</evidence>
<gene>
    <name evidence="2" type="ORF">COS26_02930</name>
</gene>
<feature type="transmembrane region" description="Helical" evidence="1">
    <location>
        <begin position="42"/>
        <end position="60"/>
    </location>
</feature>
<dbReference type="EMBL" id="PEUA01000063">
    <property type="protein sequence ID" value="PIV41941.1"/>
    <property type="molecule type" value="Genomic_DNA"/>
</dbReference>
<accession>A0A2M7D796</accession>
<organism evidence="2 3">
    <name type="scientific">Candidatus Nealsonbacteria bacterium CG02_land_8_20_14_3_00_40_11</name>
    <dbReference type="NCBI Taxonomy" id="1974700"/>
    <lineage>
        <taxon>Bacteria</taxon>
        <taxon>Candidatus Nealsoniibacteriota</taxon>
    </lineage>
</organism>
<keyword evidence="1" id="KW-0812">Transmembrane</keyword>
<name>A0A2M7D796_9BACT</name>
<protein>
    <submittedName>
        <fullName evidence="2">Uncharacterized protein</fullName>
    </submittedName>
</protein>
<reference evidence="3" key="1">
    <citation type="submission" date="2017-09" db="EMBL/GenBank/DDBJ databases">
        <title>Depth-based differentiation of microbial function through sediment-hosted aquifers and enrichment of novel symbionts in the deep terrestrial subsurface.</title>
        <authorList>
            <person name="Probst A.J."/>
            <person name="Ladd B."/>
            <person name="Jarett J.K."/>
            <person name="Geller-Mcgrath D.E."/>
            <person name="Sieber C.M.K."/>
            <person name="Emerson J.B."/>
            <person name="Anantharaman K."/>
            <person name="Thomas B.C."/>
            <person name="Malmstrom R."/>
            <person name="Stieglmeier M."/>
            <person name="Klingl A."/>
            <person name="Woyke T."/>
            <person name="Ryan C.M."/>
            <person name="Banfield J.F."/>
        </authorList>
    </citation>
    <scope>NUCLEOTIDE SEQUENCE [LARGE SCALE GENOMIC DNA]</scope>
</reference>
<comment type="caution">
    <text evidence="2">The sequence shown here is derived from an EMBL/GenBank/DDBJ whole genome shotgun (WGS) entry which is preliminary data.</text>
</comment>
<dbReference type="AlphaFoldDB" id="A0A2M7D796"/>
<evidence type="ECO:0000313" key="3">
    <source>
        <dbReference type="Proteomes" id="UP000230304"/>
    </source>
</evidence>
<evidence type="ECO:0000313" key="2">
    <source>
        <dbReference type="EMBL" id="PIV41941.1"/>
    </source>
</evidence>
<sequence length="101" mass="11369">MQPILGLFTGTSIGYFTGNFFGGSQAGQGGFMDPLLLHLGDLQIHLHHWLISGILLLFIFPFLNRKYKFSPIFSAFAVGFLGGMIFQGIFSYNDWHQILIR</sequence>
<proteinExistence type="predicted"/>
<keyword evidence="1" id="KW-1133">Transmembrane helix</keyword>